<proteinExistence type="inferred from homology"/>
<dbReference type="AlphaFoldDB" id="A0A6J7K2U9"/>
<dbReference type="InterPro" id="IPR012349">
    <property type="entry name" value="Split_barrel_FMN-bd"/>
</dbReference>
<protein>
    <submittedName>
        <fullName evidence="3">Unannotated protein</fullName>
    </submittedName>
</protein>
<dbReference type="Gene3D" id="2.30.110.10">
    <property type="entry name" value="Electron Transport, Fmn-binding Protein, Chain A"/>
    <property type="match status" value="1"/>
</dbReference>
<dbReference type="InterPro" id="IPR004378">
    <property type="entry name" value="F420H2_quin_Rdtase"/>
</dbReference>
<dbReference type="GO" id="GO:0005886">
    <property type="term" value="C:plasma membrane"/>
    <property type="evidence" value="ECO:0007669"/>
    <property type="project" value="TreeGrafter"/>
</dbReference>
<comment type="catalytic activity">
    <reaction evidence="2">
        <text>oxidized coenzyme F420-(gamma-L-Glu)(n) + a quinol + H(+) = reduced coenzyme F420-(gamma-L-Glu)(n) + a quinone</text>
        <dbReference type="Rhea" id="RHEA:39663"/>
        <dbReference type="Rhea" id="RHEA-COMP:12939"/>
        <dbReference type="Rhea" id="RHEA-COMP:14378"/>
        <dbReference type="ChEBI" id="CHEBI:15378"/>
        <dbReference type="ChEBI" id="CHEBI:24646"/>
        <dbReference type="ChEBI" id="CHEBI:132124"/>
        <dbReference type="ChEBI" id="CHEBI:133980"/>
        <dbReference type="ChEBI" id="CHEBI:139511"/>
    </reaction>
</comment>
<dbReference type="NCBIfam" id="TIGR00026">
    <property type="entry name" value="hi_GC_TIGR00026"/>
    <property type="match status" value="1"/>
</dbReference>
<dbReference type="PANTHER" id="PTHR39428">
    <property type="entry name" value="F420H(2)-DEPENDENT QUINONE REDUCTASE RV1261C"/>
    <property type="match status" value="1"/>
</dbReference>
<gene>
    <name evidence="3" type="ORF">UFOPK3752_01563</name>
    <name evidence="4" type="ORF">UFOPK4150_00419</name>
</gene>
<dbReference type="EMBL" id="CAFBND010000069">
    <property type="protein sequence ID" value="CAB4949503.1"/>
    <property type="molecule type" value="Genomic_DNA"/>
</dbReference>
<dbReference type="GO" id="GO:0016491">
    <property type="term" value="F:oxidoreductase activity"/>
    <property type="evidence" value="ECO:0007669"/>
    <property type="project" value="InterPro"/>
</dbReference>
<comment type="similarity">
    <text evidence="1">Belongs to the F420H(2)-dependent quinone reductase family.</text>
</comment>
<dbReference type="Pfam" id="PF04075">
    <property type="entry name" value="F420H2_quin_red"/>
    <property type="match status" value="1"/>
</dbReference>
<sequence length="181" mass="19395">MTQGPIELTVAQLGMLTEEVRRPEGPGDAPHTKAFNDVMIAALREGKGRIEGELGAIDLLIMTSTGRKSGIRRPAPIGYFVVEGRLLIIASMGGADINPQWYHNIVANADVTVELLGEEFSATAVPTTGEDRERVFAAICAKAEVFSDYQSRTTRLLPVVELVPVDADISHLLGGPSTPQS</sequence>
<dbReference type="PANTHER" id="PTHR39428:SF1">
    <property type="entry name" value="F420H(2)-DEPENDENT QUINONE REDUCTASE RV1261C"/>
    <property type="match status" value="1"/>
</dbReference>
<evidence type="ECO:0000313" key="4">
    <source>
        <dbReference type="EMBL" id="CAB5024078.1"/>
    </source>
</evidence>
<dbReference type="GO" id="GO:0070967">
    <property type="term" value="F:coenzyme F420 binding"/>
    <property type="evidence" value="ECO:0007669"/>
    <property type="project" value="TreeGrafter"/>
</dbReference>
<organism evidence="3">
    <name type="scientific">freshwater metagenome</name>
    <dbReference type="NCBI Taxonomy" id="449393"/>
    <lineage>
        <taxon>unclassified sequences</taxon>
        <taxon>metagenomes</taxon>
        <taxon>ecological metagenomes</taxon>
    </lineage>
</organism>
<evidence type="ECO:0000256" key="2">
    <source>
        <dbReference type="ARBA" id="ARBA00049106"/>
    </source>
</evidence>
<evidence type="ECO:0000256" key="1">
    <source>
        <dbReference type="ARBA" id="ARBA00008710"/>
    </source>
</evidence>
<reference evidence="3" key="1">
    <citation type="submission" date="2020-05" db="EMBL/GenBank/DDBJ databases">
        <authorList>
            <person name="Chiriac C."/>
            <person name="Salcher M."/>
            <person name="Ghai R."/>
            <person name="Kavagutti S V."/>
        </authorList>
    </citation>
    <scope>NUCLEOTIDE SEQUENCE</scope>
</reference>
<dbReference type="EMBL" id="CAFBPU010000006">
    <property type="protein sequence ID" value="CAB5024078.1"/>
    <property type="molecule type" value="Genomic_DNA"/>
</dbReference>
<accession>A0A6J7K2U9</accession>
<name>A0A6J7K2U9_9ZZZZ</name>
<evidence type="ECO:0000313" key="3">
    <source>
        <dbReference type="EMBL" id="CAB4949503.1"/>
    </source>
</evidence>